<dbReference type="GO" id="GO:0008658">
    <property type="term" value="F:penicillin binding"/>
    <property type="evidence" value="ECO:0007669"/>
    <property type="project" value="InterPro"/>
</dbReference>
<feature type="domain" description="Penicillin-binding protein OB-like" evidence="30">
    <location>
        <begin position="341"/>
        <end position="488"/>
    </location>
</feature>
<organism evidence="31 32">
    <name type="scientific">Dichotomicrobium thermohalophilum</name>
    <dbReference type="NCBI Taxonomy" id="933063"/>
    <lineage>
        <taxon>Bacteria</taxon>
        <taxon>Pseudomonadati</taxon>
        <taxon>Pseudomonadota</taxon>
        <taxon>Alphaproteobacteria</taxon>
        <taxon>Hyphomicrobiales</taxon>
        <taxon>Hyphomicrobiaceae</taxon>
        <taxon>Dichotomicrobium</taxon>
    </lineage>
</organism>
<dbReference type="SUPFAM" id="SSF53955">
    <property type="entry name" value="Lysozyme-like"/>
    <property type="match status" value="1"/>
</dbReference>
<feature type="domain" description="Penicillin-binding protein transpeptidase" evidence="28">
    <location>
        <begin position="490"/>
        <end position="783"/>
    </location>
</feature>
<evidence type="ECO:0000256" key="3">
    <source>
        <dbReference type="ARBA" id="ARBA00007090"/>
    </source>
</evidence>
<dbReference type="GO" id="GO:0005886">
    <property type="term" value="C:plasma membrane"/>
    <property type="evidence" value="ECO:0007669"/>
    <property type="project" value="UniProtKB-SubCell"/>
</dbReference>
<dbReference type="GO" id="GO:0009252">
    <property type="term" value="P:peptidoglycan biosynthetic process"/>
    <property type="evidence" value="ECO:0007669"/>
    <property type="project" value="UniProtKB-UniPathway"/>
</dbReference>
<comment type="caution">
    <text evidence="31">The sequence shown here is derived from an EMBL/GenBank/DDBJ whole genome shotgun (WGS) entry which is preliminary data.</text>
</comment>
<evidence type="ECO:0000256" key="15">
    <source>
        <dbReference type="ARBA" id="ARBA00022960"/>
    </source>
</evidence>
<evidence type="ECO:0000256" key="17">
    <source>
        <dbReference type="ARBA" id="ARBA00022984"/>
    </source>
</evidence>
<evidence type="ECO:0000259" key="29">
    <source>
        <dbReference type="Pfam" id="PF00912"/>
    </source>
</evidence>
<evidence type="ECO:0000256" key="24">
    <source>
        <dbReference type="ARBA" id="ARBA00044770"/>
    </source>
</evidence>
<dbReference type="InterPro" id="IPR001264">
    <property type="entry name" value="Glyco_trans_51"/>
</dbReference>
<keyword evidence="10" id="KW-0645">Protease</keyword>
<comment type="catalytic activity">
    <reaction evidence="25">
        <text>[GlcNAc-(1-&gt;4)-Mur2Ac(oyl-L-Ala-gamma-D-Glu-L-Lys-D-Ala-D-Ala)](n)-di-trans,octa-cis-undecaprenyl diphosphate + beta-D-GlcNAc-(1-&gt;4)-Mur2Ac(oyl-L-Ala-gamma-D-Glu-L-Lys-D-Ala-D-Ala)-di-trans,octa-cis-undecaprenyl diphosphate = [GlcNAc-(1-&gt;4)-Mur2Ac(oyl-L-Ala-gamma-D-Glu-L-Lys-D-Ala-D-Ala)](n+1)-di-trans,octa-cis-undecaprenyl diphosphate + di-trans,octa-cis-undecaprenyl diphosphate + H(+)</text>
        <dbReference type="Rhea" id="RHEA:23708"/>
        <dbReference type="Rhea" id="RHEA-COMP:9602"/>
        <dbReference type="Rhea" id="RHEA-COMP:9603"/>
        <dbReference type="ChEBI" id="CHEBI:15378"/>
        <dbReference type="ChEBI" id="CHEBI:58405"/>
        <dbReference type="ChEBI" id="CHEBI:60033"/>
        <dbReference type="ChEBI" id="CHEBI:78435"/>
        <dbReference type="EC" id="2.4.99.28"/>
    </reaction>
</comment>
<dbReference type="EC" id="2.4.99.28" evidence="24"/>
<evidence type="ECO:0000256" key="26">
    <source>
        <dbReference type="ARBA" id="ARBA00060592"/>
    </source>
</evidence>
<evidence type="ECO:0000256" key="21">
    <source>
        <dbReference type="ARBA" id="ARBA00023268"/>
    </source>
</evidence>
<comment type="pathway">
    <text evidence="26">Glycan biosynthesis.</text>
</comment>
<comment type="similarity">
    <text evidence="4">In the N-terminal section; belongs to the glycosyltransferase 51 family.</text>
</comment>
<keyword evidence="12" id="KW-0808">Transferase</keyword>
<dbReference type="NCBIfam" id="TIGR02074">
    <property type="entry name" value="PBP_1a_fam"/>
    <property type="match status" value="1"/>
</dbReference>
<evidence type="ECO:0000256" key="9">
    <source>
        <dbReference type="ARBA" id="ARBA00022645"/>
    </source>
</evidence>
<evidence type="ECO:0000256" key="12">
    <source>
        <dbReference type="ARBA" id="ARBA00022679"/>
    </source>
</evidence>
<dbReference type="InterPro" id="IPR036950">
    <property type="entry name" value="PBP_transglycosylase"/>
</dbReference>
<evidence type="ECO:0000256" key="20">
    <source>
        <dbReference type="ARBA" id="ARBA00023251"/>
    </source>
</evidence>
<dbReference type="GO" id="GO:0008360">
    <property type="term" value="P:regulation of cell shape"/>
    <property type="evidence" value="ECO:0007669"/>
    <property type="project" value="UniProtKB-KW"/>
</dbReference>
<keyword evidence="18 27" id="KW-1133">Transmembrane helix</keyword>
<feature type="domain" description="Glycosyl transferase family 51" evidence="29">
    <location>
        <begin position="75"/>
        <end position="252"/>
    </location>
</feature>
<evidence type="ECO:0000313" key="32">
    <source>
        <dbReference type="Proteomes" id="UP000266273"/>
    </source>
</evidence>
<evidence type="ECO:0000256" key="23">
    <source>
        <dbReference type="ARBA" id="ARBA00034000"/>
    </source>
</evidence>
<dbReference type="GO" id="GO:0008955">
    <property type="term" value="F:peptidoglycan glycosyltransferase activity"/>
    <property type="evidence" value="ECO:0007669"/>
    <property type="project" value="UniProtKB-EC"/>
</dbReference>
<keyword evidence="16" id="KW-0735">Signal-anchor</keyword>
<dbReference type="FunFam" id="1.10.3810.10:FF:000003">
    <property type="entry name" value="Penicillin-binding protein 1a"/>
    <property type="match status" value="1"/>
</dbReference>
<protein>
    <recommendedName>
        <fullName evidence="6">Penicillin-binding protein 1A</fullName>
        <ecNumber evidence="24">2.4.99.28</ecNumber>
        <ecNumber evidence="5">3.4.16.4</ecNumber>
    </recommendedName>
</protein>
<dbReference type="InterPro" id="IPR023346">
    <property type="entry name" value="Lysozyme-like_dom_sf"/>
</dbReference>
<comment type="similarity">
    <text evidence="3">In the C-terminal section; belongs to the transpeptidase family.</text>
</comment>
<dbReference type="RefSeq" id="WP_119061476.1">
    <property type="nucleotide sequence ID" value="NZ_QXDF01000001.1"/>
</dbReference>
<evidence type="ECO:0000256" key="8">
    <source>
        <dbReference type="ARBA" id="ARBA00022519"/>
    </source>
</evidence>
<evidence type="ECO:0000256" key="2">
    <source>
        <dbReference type="ARBA" id="ARBA00004752"/>
    </source>
</evidence>
<dbReference type="InterPro" id="IPR050396">
    <property type="entry name" value="Glycosyltr_51/Transpeptidase"/>
</dbReference>
<evidence type="ECO:0000256" key="19">
    <source>
        <dbReference type="ARBA" id="ARBA00023136"/>
    </source>
</evidence>
<evidence type="ECO:0000256" key="4">
    <source>
        <dbReference type="ARBA" id="ARBA00007739"/>
    </source>
</evidence>
<dbReference type="UniPathway" id="UPA00219"/>
<keyword evidence="22" id="KW-0961">Cell wall biogenesis/degradation</keyword>
<dbReference type="EMBL" id="QXDF01000001">
    <property type="protein sequence ID" value="RIA56707.1"/>
    <property type="molecule type" value="Genomic_DNA"/>
</dbReference>
<keyword evidence="9" id="KW-0121">Carboxypeptidase</keyword>
<keyword evidence="21" id="KW-0511">Multifunctional enzyme</keyword>
<accession>A0A397QB43</accession>
<evidence type="ECO:0000256" key="25">
    <source>
        <dbReference type="ARBA" id="ARBA00049902"/>
    </source>
</evidence>
<keyword evidence="11" id="KW-0328">Glycosyltransferase</keyword>
<dbReference type="GO" id="GO:0071555">
    <property type="term" value="P:cell wall organization"/>
    <property type="evidence" value="ECO:0007669"/>
    <property type="project" value="UniProtKB-KW"/>
</dbReference>
<evidence type="ECO:0000256" key="10">
    <source>
        <dbReference type="ARBA" id="ARBA00022670"/>
    </source>
</evidence>
<evidence type="ECO:0000256" key="7">
    <source>
        <dbReference type="ARBA" id="ARBA00022475"/>
    </source>
</evidence>
<dbReference type="EC" id="3.4.16.4" evidence="5"/>
<dbReference type="Proteomes" id="UP000266273">
    <property type="component" value="Unassembled WGS sequence"/>
</dbReference>
<dbReference type="AlphaFoldDB" id="A0A397QB43"/>
<dbReference type="Pfam" id="PF00912">
    <property type="entry name" value="Transgly"/>
    <property type="match status" value="1"/>
</dbReference>
<evidence type="ECO:0000256" key="18">
    <source>
        <dbReference type="ARBA" id="ARBA00022989"/>
    </source>
</evidence>
<comment type="subcellular location">
    <subcellularLocation>
        <location evidence="1">Cell inner membrane</location>
        <topology evidence="1">Single-pass type II membrane protein</topology>
    </subcellularLocation>
</comment>
<dbReference type="GO" id="GO:0046677">
    <property type="term" value="P:response to antibiotic"/>
    <property type="evidence" value="ECO:0007669"/>
    <property type="project" value="UniProtKB-KW"/>
</dbReference>
<reference evidence="31 32" key="1">
    <citation type="submission" date="2018-08" db="EMBL/GenBank/DDBJ databases">
        <title>Genomic Encyclopedia of Archaeal and Bacterial Type Strains, Phase II (KMG-II): from individual species to whole genera.</title>
        <authorList>
            <person name="Goeker M."/>
        </authorList>
    </citation>
    <scope>NUCLEOTIDE SEQUENCE [LARGE SCALE GENOMIC DNA]</scope>
    <source>
        <strain evidence="31 32">DSM 5002</strain>
    </source>
</reference>
<dbReference type="Gene3D" id="3.40.710.10">
    <property type="entry name" value="DD-peptidase/beta-lactamase superfamily"/>
    <property type="match status" value="2"/>
</dbReference>
<evidence type="ECO:0000256" key="6">
    <source>
        <dbReference type="ARBA" id="ARBA00018638"/>
    </source>
</evidence>
<proteinExistence type="inferred from homology"/>
<comment type="catalytic activity">
    <reaction evidence="23">
        <text>Preferential cleavage: (Ac)2-L-Lys-D-Ala-|-D-Ala. Also transpeptidation of peptidyl-alanyl moieties that are N-acyl substituents of D-alanine.</text>
        <dbReference type="EC" id="3.4.16.4"/>
    </reaction>
</comment>
<dbReference type="InterPro" id="IPR012340">
    <property type="entry name" value="NA-bd_OB-fold"/>
</dbReference>
<evidence type="ECO:0000313" key="31">
    <source>
        <dbReference type="EMBL" id="RIA56707.1"/>
    </source>
</evidence>
<evidence type="ECO:0000259" key="30">
    <source>
        <dbReference type="Pfam" id="PF17092"/>
    </source>
</evidence>
<name>A0A397QB43_9HYPH</name>
<evidence type="ECO:0000256" key="5">
    <source>
        <dbReference type="ARBA" id="ARBA00012448"/>
    </source>
</evidence>
<dbReference type="Pfam" id="PF00905">
    <property type="entry name" value="Transpeptidase"/>
    <property type="match status" value="1"/>
</dbReference>
<evidence type="ECO:0000256" key="1">
    <source>
        <dbReference type="ARBA" id="ARBA00004249"/>
    </source>
</evidence>
<comment type="pathway">
    <text evidence="2">Cell wall biogenesis; peptidoglycan biosynthesis.</text>
</comment>
<keyword evidence="8" id="KW-0997">Cell inner membrane</keyword>
<evidence type="ECO:0000256" key="22">
    <source>
        <dbReference type="ARBA" id="ARBA00023316"/>
    </source>
</evidence>
<evidence type="ECO:0000259" key="28">
    <source>
        <dbReference type="Pfam" id="PF00905"/>
    </source>
</evidence>
<evidence type="ECO:0000256" key="27">
    <source>
        <dbReference type="SAM" id="Phobius"/>
    </source>
</evidence>
<dbReference type="Gene3D" id="2.40.50.140">
    <property type="entry name" value="Nucleic acid-binding proteins"/>
    <property type="match status" value="1"/>
</dbReference>
<dbReference type="GO" id="GO:0030288">
    <property type="term" value="C:outer membrane-bounded periplasmic space"/>
    <property type="evidence" value="ECO:0007669"/>
    <property type="project" value="TreeGrafter"/>
</dbReference>
<keyword evidence="15" id="KW-0133">Cell shape</keyword>
<evidence type="ECO:0000256" key="11">
    <source>
        <dbReference type="ARBA" id="ARBA00022676"/>
    </source>
</evidence>
<keyword evidence="17" id="KW-0573">Peptidoglycan synthesis</keyword>
<dbReference type="Gene3D" id="1.10.3810.10">
    <property type="entry name" value="Biosynthetic peptidoglycan transglycosylase-like"/>
    <property type="match status" value="1"/>
</dbReference>
<keyword evidence="19 27" id="KW-0472">Membrane</keyword>
<dbReference type="InterPro" id="IPR031376">
    <property type="entry name" value="PCB_OB"/>
</dbReference>
<evidence type="ECO:0000256" key="16">
    <source>
        <dbReference type="ARBA" id="ARBA00022968"/>
    </source>
</evidence>
<keyword evidence="13 27" id="KW-0812">Transmembrane</keyword>
<dbReference type="GO" id="GO:0009002">
    <property type="term" value="F:serine-type D-Ala-D-Ala carboxypeptidase activity"/>
    <property type="evidence" value="ECO:0007669"/>
    <property type="project" value="UniProtKB-EC"/>
</dbReference>
<dbReference type="PANTHER" id="PTHR32282">
    <property type="entry name" value="BINDING PROTEIN TRANSPEPTIDASE, PUTATIVE-RELATED"/>
    <property type="match status" value="1"/>
</dbReference>
<keyword evidence="20" id="KW-0046">Antibiotic resistance</keyword>
<dbReference type="InterPro" id="IPR001460">
    <property type="entry name" value="PCN-bd_Tpept"/>
</dbReference>
<keyword evidence="7" id="KW-1003">Cell membrane</keyword>
<dbReference type="OrthoDB" id="9766909at2"/>
<dbReference type="SUPFAM" id="SSF56601">
    <property type="entry name" value="beta-lactamase/transpeptidase-like"/>
    <property type="match status" value="1"/>
</dbReference>
<feature type="transmembrane region" description="Helical" evidence="27">
    <location>
        <begin position="21"/>
        <end position="47"/>
    </location>
</feature>
<gene>
    <name evidence="31" type="ORF">BXY53_1815</name>
</gene>
<dbReference type="PANTHER" id="PTHR32282:SF27">
    <property type="entry name" value="PENICILLIN-BINDING PROTEIN 1A"/>
    <property type="match status" value="1"/>
</dbReference>
<dbReference type="Pfam" id="PF17092">
    <property type="entry name" value="PCB_OB"/>
    <property type="match status" value="1"/>
</dbReference>
<keyword evidence="32" id="KW-1185">Reference proteome</keyword>
<dbReference type="InterPro" id="IPR012338">
    <property type="entry name" value="Beta-lactam/transpept-like"/>
</dbReference>
<sequence length="861" mass="95722">MPFNLSVQPPRRPKRRKSIMLRLFGFMFTAGVIVFLAASAIAAYILWQFSQDLPDYEALANYEPKVMTRLHANDGRLIAEYAREERLYVPVETVPDVAIHAFLSAEDKNFFEHGGIDIPAIMRAVVTNIRNYMNNRRLVGASTITQQVAKNFLLSNERSLERKIKEAMLAIRMERAFDKGKILELYLNEIYFGMGSYGIAAASLNYFGKELHELQVHEAAYLAALPKAPNNYHPFRDTERAIARRNWVIDQMRENGYISAEQAEAAKARGLEVNPRPFRGNVFAGEYFAEEVRRTLVARYGEEGLYGGGLSVRTTLDPELQVLARKALREGLVAYDRRHGYRGPVDTMDPSGDWGRKLAEKDVLGDIEPWRMAVVLEVTDDQAVAGLRPRRTKTGELEEKRRTVTVPFSEIEWAREQVMRNQVPTRGPKVSSAKDVLSVGDVVYLAPPRVTGESADAEENLAEVKEIAGFRVRPGAEDGWRLMQVPEVGGALTVMDPHTGRVLAHVGGFSFDKSQFDRGIQALRQPGSAFKPFVYAAALDNGYTPSSIVLDAPIAIEQPGEQGLWRPKNYGDKFYGPSTLRLGVEKSRNLMTVRLAQDVGMPIIREYARRFGIYDDLMPVLSMALGAGETSLMRMVAGYSMLVNGGNKITPTMIDRIQNRYGETIWRHDQRDCIGCQAEAWLGQQEPELIDNRERVIDAMTAYQMVSILEGVVKRGTGYRAKKIGKPVAGKTGTTNDEKDAWFIGFTPDLAAGVFVGFDTPRPMGRGETGGGVASPIFTDFMQMALKDKPAVPFRAPEGIKLIRVNAKTGLRAQPDDENVIMEAFKPGNEPPDPFSYVGYPSAFAPGAEGEGARPEAGGLY</sequence>
<evidence type="ECO:0000256" key="14">
    <source>
        <dbReference type="ARBA" id="ARBA00022801"/>
    </source>
</evidence>
<keyword evidence="14" id="KW-0378">Hydrolase</keyword>
<evidence type="ECO:0000256" key="13">
    <source>
        <dbReference type="ARBA" id="ARBA00022692"/>
    </source>
</evidence>
<dbReference type="GO" id="GO:0006508">
    <property type="term" value="P:proteolysis"/>
    <property type="evidence" value="ECO:0007669"/>
    <property type="project" value="UniProtKB-KW"/>
</dbReference>